<keyword evidence="2" id="KW-0378">Hydrolase</keyword>
<evidence type="ECO:0000256" key="5">
    <source>
        <dbReference type="ARBA" id="ARBA00034923"/>
    </source>
</evidence>
<name>A0ABY4SA06_AQUTE</name>
<protein>
    <recommendedName>
        <fullName evidence="5">DNA 3'-5' helicase II</fullName>
    </recommendedName>
</protein>
<dbReference type="Pfam" id="PF00580">
    <property type="entry name" value="UvrD-helicase"/>
    <property type="match status" value="1"/>
</dbReference>
<gene>
    <name evidence="7" type="ORF">MW290_28100</name>
</gene>
<dbReference type="RefSeq" id="WP_250197657.1">
    <property type="nucleotide sequence ID" value="NZ_CP097636.1"/>
</dbReference>
<evidence type="ECO:0000256" key="2">
    <source>
        <dbReference type="ARBA" id="ARBA00022801"/>
    </source>
</evidence>
<keyword evidence="4" id="KW-0067">ATP-binding</keyword>
<dbReference type="InterPro" id="IPR027417">
    <property type="entry name" value="P-loop_NTPase"/>
</dbReference>
<evidence type="ECO:0000256" key="1">
    <source>
        <dbReference type="ARBA" id="ARBA00022741"/>
    </source>
</evidence>
<keyword evidence="1" id="KW-0547">Nucleotide-binding</keyword>
<accession>A0ABY4SA06</accession>
<proteinExistence type="predicted"/>
<dbReference type="InterPro" id="IPR014016">
    <property type="entry name" value="UvrD-like_ATP-bd"/>
</dbReference>
<dbReference type="PANTHER" id="PTHR11070:SF2">
    <property type="entry name" value="ATP-DEPENDENT DNA HELICASE SRS2"/>
    <property type="match status" value="1"/>
</dbReference>
<evidence type="ECO:0000256" key="3">
    <source>
        <dbReference type="ARBA" id="ARBA00022806"/>
    </source>
</evidence>
<evidence type="ECO:0000259" key="6">
    <source>
        <dbReference type="Pfam" id="PF00580"/>
    </source>
</evidence>
<evidence type="ECO:0000256" key="4">
    <source>
        <dbReference type="ARBA" id="ARBA00022840"/>
    </source>
</evidence>
<dbReference type="Proteomes" id="UP001056201">
    <property type="component" value="Chromosome 2"/>
</dbReference>
<dbReference type="SUPFAM" id="SSF52540">
    <property type="entry name" value="P-loop containing nucleoside triphosphate hydrolases"/>
    <property type="match status" value="1"/>
</dbReference>
<dbReference type="PANTHER" id="PTHR11070">
    <property type="entry name" value="UVRD / RECB / PCRA DNA HELICASE FAMILY MEMBER"/>
    <property type="match status" value="1"/>
</dbReference>
<feature type="domain" description="UvrD-like helicase ATP-binding" evidence="6">
    <location>
        <begin position="109"/>
        <end position="167"/>
    </location>
</feature>
<keyword evidence="3" id="KW-0347">Helicase</keyword>
<dbReference type="EMBL" id="CP097636">
    <property type="protein sequence ID" value="URI09430.1"/>
    <property type="molecule type" value="Genomic_DNA"/>
</dbReference>
<reference evidence="7" key="1">
    <citation type="submission" date="2022-05" db="EMBL/GenBank/DDBJ databases">
        <title>An RpoN-dependent PEP-CTERM gene is involved in floc formation of an Aquincola tertiaricarbonis strain.</title>
        <authorList>
            <person name="Qiu D."/>
            <person name="Xia M."/>
        </authorList>
    </citation>
    <scope>NUCLEOTIDE SEQUENCE</scope>
    <source>
        <strain evidence="7">RN12</strain>
    </source>
</reference>
<dbReference type="InterPro" id="IPR000212">
    <property type="entry name" value="DNA_helicase_UvrD/REP"/>
</dbReference>
<keyword evidence="8" id="KW-1185">Reference proteome</keyword>
<sequence>MPEADLSALARGAVVAPAGHGKTEVIARTAKAGQRALVLTHTHAGVHALRTRMKRLGVPASACAVDTIAGWSLKYARAFPRSGNPPAGLPRTTEEWRQTYRGGAAALQVPAVRKVLLASYDRVLIDEYQDCDAHQHALAQALAANLPTLVFGDPMQGIFEWAGANLSWPAEILPSFPLAHELSTPHRWAGKNEELGAWVAHARERLARGEEIDLANAPIRYIQASSEFEMSLYFDGLHEREGSVAAIHCNRGMCNRIAAATKGAFQALEEIAAQRLQDFGFQWTSASSPEAVEQALGALARDAAHYAAPPADELLTREEQALNAQMSEAFQKAKSAKSEAAAKVYLELFRKHPRSRIFRRELWRDAERALGEVAAGRATGMEAAIHSARQRVSHAGRPPQARTVSTPLLLKGLEFDHVLIPNAAHFLAQPQAHAKLFYVAISRATRTLTISSPTPRLRLPTPNL</sequence>
<dbReference type="Gene3D" id="3.40.50.300">
    <property type="entry name" value="P-loop containing nucleotide triphosphate hydrolases"/>
    <property type="match status" value="2"/>
</dbReference>
<evidence type="ECO:0000313" key="8">
    <source>
        <dbReference type="Proteomes" id="UP001056201"/>
    </source>
</evidence>
<evidence type="ECO:0000313" key="7">
    <source>
        <dbReference type="EMBL" id="URI09430.1"/>
    </source>
</evidence>
<organism evidence="7 8">
    <name type="scientific">Aquincola tertiaricarbonis</name>
    <dbReference type="NCBI Taxonomy" id="391953"/>
    <lineage>
        <taxon>Bacteria</taxon>
        <taxon>Pseudomonadati</taxon>
        <taxon>Pseudomonadota</taxon>
        <taxon>Betaproteobacteria</taxon>
        <taxon>Burkholderiales</taxon>
        <taxon>Sphaerotilaceae</taxon>
        <taxon>Aquincola</taxon>
    </lineage>
</organism>